<keyword evidence="5" id="KW-0234">DNA repair</keyword>
<dbReference type="InterPro" id="IPR011335">
    <property type="entry name" value="Restrct_endonuc-II-like"/>
</dbReference>
<gene>
    <name evidence="6" type="ORF">METZ01_LOCUS479725</name>
</gene>
<evidence type="ECO:0000256" key="4">
    <source>
        <dbReference type="ARBA" id="ARBA00022801"/>
    </source>
</evidence>
<dbReference type="InterPro" id="IPR004603">
    <property type="entry name" value="DNA_mismatch_endonuc_vsr"/>
</dbReference>
<keyword evidence="1" id="KW-0540">Nuclease</keyword>
<dbReference type="GO" id="GO:0016787">
    <property type="term" value="F:hydrolase activity"/>
    <property type="evidence" value="ECO:0007669"/>
    <property type="project" value="UniProtKB-KW"/>
</dbReference>
<dbReference type="PIRSF" id="PIRSF018267">
    <property type="entry name" value="VSR_endonuc"/>
    <property type="match status" value="1"/>
</dbReference>
<evidence type="ECO:0000256" key="1">
    <source>
        <dbReference type="ARBA" id="ARBA00022722"/>
    </source>
</evidence>
<evidence type="ECO:0000313" key="6">
    <source>
        <dbReference type="EMBL" id="SVE26871.1"/>
    </source>
</evidence>
<proteinExistence type="predicted"/>
<organism evidence="6">
    <name type="scientific">marine metagenome</name>
    <dbReference type="NCBI Taxonomy" id="408172"/>
    <lineage>
        <taxon>unclassified sequences</taxon>
        <taxon>metagenomes</taxon>
        <taxon>ecological metagenomes</taxon>
    </lineage>
</organism>
<dbReference type="CDD" id="cd00221">
    <property type="entry name" value="Vsr"/>
    <property type="match status" value="1"/>
</dbReference>
<keyword evidence="2" id="KW-0255">Endonuclease</keyword>
<evidence type="ECO:0008006" key="7">
    <source>
        <dbReference type="Google" id="ProtNLM"/>
    </source>
</evidence>
<sequence>MTKKISKKTRSYIMSKIRGKDTKIEVTLREALWKEGYRYRKNDRSVFGSPDICFKGKKVAVFCDSAFWHGKDYLNGRIPSSNQAYWVKKLERNITRDKEVNRVLKADGWKVIRFWEEDINADLSRCVYEVGLLLDQVP</sequence>
<keyword evidence="4" id="KW-0378">Hydrolase</keyword>
<dbReference type="Gene3D" id="3.40.960.10">
    <property type="entry name" value="VSR Endonuclease"/>
    <property type="match status" value="1"/>
</dbReference>
<protein>
    <recommendedName>
        <fullName evidence="7">DUF559 domain-containing protein</fullName>
    </recommendedName>
</protein>
<dbReference type="EMBL" id="UINC01205618">
    <property type="protein sequence ID" value="SVE26871.1"/>
    <property type="molecule type" value="Genomic_DNA"/>
</dbReference>
<evidence type="ECO:0000256" key="3">
    <source>
        <dbReference type="ARBA" id="ARBA00022763"/>
    </source>
</evidence>
<dbReference type="GO" id="GO:0006298">
    <property type="term" value="P:mismatch repair"/>
    <property type="evidence" value="ECO:0007669"/>
    <property type="project" value="InterPro"/>
</dbReference>
<dbReference type="Pfam" id="PF03852">
    <property type="entry name" value="Vsr"/>
    <property type="match status" value="1"/>
</dbReference>
<dbReference type="AlphaFoldDB" id="A0A383C3X4"/>
<name>A0A383C3X4_9ZZZZ</name>
<accession>A0A383C3X4</accession>
<keyword evidence="3" id="KW-0227">DNA damage</keyword>
<dbReference type="SUPFAM" id="SSF52980">
    <property type="entry name" value="Restriction endonuclease-like"/>
    <property type="match status" value="1"/>
</dbReference>
<dbReference type="GO" id="GO:0004519">
    <property type="term" value="F:endonuclease activity"/>
    <property type="evidence" value="ECO:0007669"/>
    <property type="project" value="UniProtKB-KW"/>
</dbReference>
<evidence type="ECO:0000256" key="5">
    <source>
        <dbReference type="ARBA" id="ARBA00023204"/>
    </source>
</evidence>
<evidence type="ECO:0000256" key="2">
    <source>
        <dbReference type="ARBA" id="ARBA00022759"/>
    </source>
</evidence>
<reference evidence="6" key="1">
    <citation type="submission" date="2018-05" db="EMBL/GenBank/DDBJ databases">
        <authorList>
            <person name="Lanie J.A."/>
            <person name="Ng W.-L."/>
            <person name="Kazmierczak K.M."/>
            <person name="Andrzejewski T.M."/>
            <person name="Davidsen T.M."/>
            <person name="Wayne K.J."/>
            <person name="Tettelin H."/>
            <person name="Glass J.I."/>
            <person name="Rusch D."/>
            <person name="Podicherti R."/>
            <person name="Tsui H.-C.T."/>
            <person name="Winkler M.E."/>
        </authorList>
    </citation>
    <scope>NUCLEOTIDE SEQUENCE</scope>
</reference>
<dbReference type="NCBIfam" id="TIGR00632">
    <property type="entry name" value="vsr"/>
    <property type="match status" value="1"/>
</dbReference>